<dbReference type="InterPro" id="IPR004839">
    <property type="entry name" value="Aminotransferase_I/II_large"/>
</dbReference>
<dbReference type="RefSeq" id="WP_008483034.1">
    <property type="nucleotide sequence ID" value="NZ_AMRI01000004.1"/>
</dbReference>
<dbReference type="GO" id="GO:0004838">
    <property type="term" value="F:L-tyrosine-2-oxoglutarate transaminase activity"/>
    <property type="evidence" value="ECO:0007669"/>
    <property type="project" value="TreeGrafter"/>
</dbReference>
<organism evidence="8 9">
    <name type="scientific">Gallaecimonas xiamenensis 3-C-1</name>
    <dbReference type="NCBI Taxonomy" id="745411"/>
    <lineage>
        <taxon>Bacteria</taxon>
        <taxon>Pseudomonadati</taxon>
        <taxon>Pseudomonadota</taxon>
        <taxon>Gammaproteobacteria</taxon>
        <taxon>Enterobacterales</taxon>
        <taxon>Gallaecimonadaceae</taxon>
        <taxon>Gallaecimonas</taxon>
    </lineage>
</organism>
<dbReference type="AlphaFoldDB" id="K2JN72"/>
<keyword evidence="9" id="KW-1185">Reference proteome</keyword>
<dbReference type="CDD" id="cd00609">
    <property type="entry name" value="AAT_like"/>
    <property type="match status" value="1"/>
</dbReference>
<dbReference type="SUPFAM" id="SSF53383">
    <property type="entry name" value="PLP-dependent transferases"/>
    <property type="match status" value="1"/>
</dbReference>
<dbReference type="PANTHER" id="PTHR11879:SF22">
    <property type="entry name" value="ASPARTATE AMINOTRANSFERASE, MITOCHONDRIAL"/>
    <property type="match status" value="1"/>
</dbReference>
<dbReference type="EC" id="2.6.1.57" evidence="8"/>
<accession>K2JN72</accession>
<comment type="caution">
    <text evidence="8">The sequence shown here is derived from an EMBL/GenBank/DDBJ whole genome shotgun (WGS) entry which is preliminary data.</text>
</comment>
<evidence type="ECO:0000256" key="6">
    <source>
        <dbReference type="ARBA" id="ARBA00022898"/>
    </source>
</evidence>
<dbReference type="GO" id="GO:0005829">
    <property type="term" value="C:cytosol"/>
    <property type="evidence" value="ECO:0007669"/>
    <property type="project" value="TreeGrafter"/>
</dbReference>
<dbReference type="GO" id="GO:0042802">
    <property type="term" value="F:identical protein binding"/>
    <property type="evidence" value="ECO:0007669"/>
    <property type="project" value="TreeGrafter"/>
</dbReference>
<dbReference type="FunFam" id="3.90.1150.10:FF:000001">
    <property type="entry name" value="Aspartate aminotransferase"/>
    <property type="match status" value="1"/>
</dbReference>
<reference evidence="8 9" key="1">
    <citation type="journal article" date="2012" name="J. Bacteriol.">
        <title>Genome Sequence of Gallaecimonas xiamenensis Type Strain 3-C-1.</title>
        <authorList>
            <person name="Lai Q."/>
            <person name="Wang L."/>
            <person name="Wang W."/>
            <person name="Shao Z."/>
        </authorList>
    </citation>
    <scope>NUCLEOTIDE SEQUENCE [LARGE SCALE GENOMIC DNA]</scope>
    <source>
        <strain evidence="8 9">3-C-1</strain>
    </source>
</reference>
<gene>
    <name evidence="8" type="ORF">B3C1_03830</name>
</gene>
<sequence length="394" mass="42907">MFESLQALPADPILGLSVAYQKDSNPSKVDLGVGVYKTETGATPIMKAVALAQRHRIDTETTKTYISSAGDAGFNDKIAKLVFGEDSPVLARQCTVSTPGGTGALRMAGEFIKRCNPGATLWVTNPTWANHNALFQAAGLVVKSFSYFDKANSCVDFDAMMADLQAVPKGDVVLLHACCHNPSGADLNQAQWQAFAQLAKDKGFTPLLDMAYQGFGEGLEADAYGPRLLAETLPELLLTTSGSKNFGLYRERVGAFTLVGDSSAKVDILSSVLQNVARCIYSMPPAHGAAIIDIILGSEELTALWQDELAEMRGRIHELRALLVEKLHARQDKKDFSFITRQYGMFSFLGIDKEQVHRLKDEFSVYMVDSSRMNVAGINHNNVDYLADAITKVL</sequence>
<evidence type="ECO:0000259" key="7">
    <source>
        <dbReference type="Pfam" id="PF00155"/>
    </source>
</evidence>
<comment type="subunit">
    <text evidence="3">Homodimer.</text>
</comment>
<dbReference type="InterPro" id="IPR015421">
    <property type="entry name" value="PyrdxlP-dep_Trfase_major"/>
</dbReference>
<evidence type="ECO:0000313" key="9">
    <source>
        <dbReference type="Proteomes" id="UP000006755"/>
    </source>
</evidence>
<dbReference type="PANTHER" id="PTHR11879">
    <property type="entry name" value="ASPARTATE AMINOTRANSFERASE"/>
    <property type="match status" value="1"/>
</dbReference>
<dbReference type="GO" id="GO:0004069">
    <property type="term" value="F:L-aspartate:2-oxoglutarate aminotransferase activity"/>
    <property type="evidence" value="ECO:0007669"/>
    <property type="project" value="TreeGrafter"/>
</dbReference>
<comment type="similarity">
    <text evidence="2">Belongs to the class-I pyridoxal-phosphate-dependent aminotransferase family.</text>
</comment>
<dbReference type="Pfam" id="PF00155">
    <property type="entry name" value="Aminotran_1_2"/>
    <property type="match status" value="1"/>
</dbReference>
<dbReference type="InterPro" id="IPR015424">
    <property type="entry name" value="PyrdxlP-dep_Trfase"/>
</dbReference>
<dbReference type="eggNOG" id="COG1448">
    <property type="taxonomic scope" value="Bacteria"/>
</dbReference>
<dbReference type="NCBIfam" id="NF006719">
    <property type="entry name" value="PRK09257.1"/>
    <property type="match status" value="1"/>
</dbReference>
<evidence type="ECO:0000256" key="2">
    <source>
        <dbReference type="ARBA" id="ARBA00007441"/>
    </source>
</evidence>
<dbReference type="PATRIC" id="fig|745411.4.peg.755"/>
<name>K2JN72_9GAMM</name>
<evidence type="ECO:0000256" key="1">
    <source>
        <dbReference type="ARBA" id="ARBA00001933"/>
    </source>
</evidence>
<evidence type="ECO:0000256" key="3">
    <source>
        <dbReference type="ARBA" id="ARBA00011738"/>
    </source>
</evidence>
<dbReference type="Gene3D" id="3.40.640.10">
    <property type="entry name" value="Type I PLP-dependent aspartate aminotransferase-like (Major domain)"/>
    <property type="match status" value="1"/>
</dbReference>
<keyword evidence="6" id="KW-0663">Pyridoxal phosphate</keyword>
<dbReference type="Proteomes" id="UP000006755">
    <property type="component" value="Unassembled WGS sequence"/>
</dbReference>
<dbReference type="STRING" id="745411.B3C1_03830"/>
<dbReference type="InterPro" id="IPR000796">
    <property type="entry name" value="Asp_trans"/>
</dbReference>
<evidence type="ECO:0000256" key="4">
    <source>
        <dbReference type="ARBA" id="ARBA00022576"/>
    </source>
</evidence>
<proteinExistence type="inferred from homology"/>
<dbReference type="GO" id="GO:0030170">
    <property type="term" value="F:pyridoxal phosphate binding"/>
    <property type="evidence" value="ECO:0007669"/>
    <property type="project" value="InterPro"/>
</dbReference>
<dbReference type="FunFam" id="3.40.640.10:FF:000066">
    <property type="entry name" value="Aspartate aminotransferase"/>
    <property type="match status" value="1"/>
</dbReference>
<dbReference type="OrthoDB" id="9766445at2"/>
<dbReference type="GO" id="GO:0033585">
    <property type="term" value="P:L-phenylalanine biosynthetic process from chorismate via phenylpyruvate"/>
    <property type="evidence" value="ECO:0007669"/>
    <property type="project" value="TreeGrafter"/>
</dbReference>
<keyword evidence="4 8" id="KW-0032">Aminotransferase</keyword>
<dbReference type="EMBL" id="AMRI01000004">
    <property type="protein sequence ID" value="EKE76693.1"/>
    <property type="molecule type" value="Genomic_DNA"/>
</dbReference>
<evidence type="ECO:0000313" key="8">
    <source>
        <dbReference type="EMBL" id="EKE76693.1"/>
    </source>
</evidence>
<keyword evidence="5 8" id="KW-0808">Transferase</keyword>
<dbReference type="InterPro" id="IPR015422">
    <property type="entry name" value="PyrdxlP-dep_Trfase_small"/>
</dbReference>
<dbReference type="PRINTS" id="PR00799">
    <property type="entry name" value="TRANSAMINASE"/>
</dbReference>
<dbReference type="Gene3D" id="3.90.1150.10">
    <property type="entry name" value="Aspartate Aminotransferase, domain 1"/>
    <property type="match status" value="1"/>
</dbReference>
<protein>
    <submittedName>
        <fullName evidence="8">Aromatic amino acid aminotransferase</fullName>
        <ecNumber evidence="8">2.6.1.57</ecNumber>
    </submittedName>
</protein>
<feature type="domain" description="Aminotransferase class I/classII large" evidence="7">
    <location>
        <begin position="27"/>
        <end position="390"/>
    </location>
</feature>
<evidence type="ECO:0000256" key="5">
    <source>
        <dbReference type="ARBA" id="ARBA00022679"/>
    </source>
</evidence>
<comment type="cofactor">
    <cofactor evidence="1">
        <name>pyridoxal 5'-phosphate</name>
        <dbReference type="ChEBI" id="CHEBI:597326"/>
    </cofactor>
</comment>